<comment type="cofactor">
    <cofactor evidence="1 12">
        <name>FAD</name>
        <dbReference type="ChEBI" id="CHEBI:57692"/>
    </cofactor>
</comment>
<comment type="caution">
    <text evidence="15">The sequence shown here is derived from an EMBL/GenBank/DDBJ whole genome shotgun (WGS) entry which is preliminary data.</text>
</comment>
<dbReference type="PROSITE" id="PS01281">
    <property type="entry name" value="GIDA_2"/>
    <property type="match status" value="1"/>
</dbReference>
<keyword evidence="5 12" id="KW-0963">Cytoplasm</keyword>
<dbReference type="Pfam" id="PF13932">
    <property type="entry name" value="SAM_GIDA_C"/>
    <property type="match status" value="1"/>
</dbReference>
<sequence>MQKFEAGSFDVIVIGAGHAGSEAALAAAGMGAKTLVLTINLDMIAFMPCNPSIGGPAKGIVVREIDALGGAMGKVIDKTHIQMRMLNTGKGPAVRALRAQADKVLYQAEMKRLMEEQENLSIHQAMVEELIIEDNEIKGVITQVGAIYRAKTVIVTTGTFLRGEIIIGDLKYSSGPNNQQPSLKLADNLREIGFDLVRFKTGTPPRVNSKTIDYSKTEIQPGDDVPRAFSYETTEYIMDQMPCWLTYTNERTHQIIDENLHLSPMYSGMIKGTGPRYCPSIEDKVVRFNDKPRHQIFLEPEGRNTREVYVQGLSTSLPEHVQRKLLESIPGLEKAEMMRAGYAIEYDAMVPTQLWPTLETKKIRNLYTAGQINGTSGYEEAAGQGLMAGMNAAARALNKEEIILSRSDAYIGVLIDDLVTKGTNEPYRLLTSRAEYRLLLRHDNADLRLTKIGFDAGLISEERYERFEAKKKLIEEEIVRLRKTIIKPNEETQEIIRSKGGTELKDGIKGQDLLKRPEMTYDDIAKLSPTPLDLTDEMKDQIEIQIKYEGYIEKALQQVEKLKKMEDKKIPDLIDYDAISGIATEAKQKMKEVRPLSIAQASRISGVNPADISILLVYIEQGRIAKISG</sequence>
<comment type="subcellular location">
    <subcellularLocation>
        <location evidence="12">Cytoplasm</location>
    </subcellularLocation>
</comment>
<evidence type="ECO:0000256" key="7">
    <source>
        <dbReference type="ARBA" id="ARBA00022694"/>
    </source>
</evidence>
<evidence type="ECO:0000256" key="13">
    <source>
        <dbReference type="SAM" id="Coils"/>
    </source>
</evidence>
<dbReference type="Pfam" id="PF21680">
    <property type="entry name" value="GIDA_C_1st"/>
    <property type="match status" value="1"/>
</dbReference>
<dbReference type="NCBIfam" id="TIGR00136">
    <property type="entry name" value="mnmG_gidA"/>
    <property type="match status" value="1"/>
</dbReference>
<organism evidence="15 16">
    <name type="scientific">Paenisporosarcina quisquiliarum</name>
    <dbReference type="NCBI Taxonomy" id="365346"/>
    <lineage>
        <taxon>Bacteria</taxon>
        <taxon>Bacillati</taxon>
        <taxon>Bacillota</taxon>
        <taxon>Bacilli</taxon>
        <taxon>Bacillales</taxon>
        <taxon>Caryophanaceae</taxon>
        <taxon>Paenisporosarcina</taxon>
    </lineage>
</organism>
<comment type="subunit">
    <text evidence="10 12">Homodimer. Heterotetramer of two MnmE and two MnmG subunits.</text>
</comment>
<keyword evidence="8 12" id="KW-0274">FAD</keyword>
<evidence type="ECO:0000256" key="8">
    <source>
        <dbReference type="ARBA" id="ARBA00022827"/>
    </source>
</evidence>
<evidence type="ECO:0000256" key="6">
    <source>
        <dbReference type="ARBA" id="ARBA00022630"/>
    </source>
</evidence>
<dbReference type="EMBL" id="JAMKBJ010000016">
    <property type="protein sequence ID" value="MCZ8538404.1"/>
    <property type="molecule type" value="Genomic_DNA"/>
</dbReference>
<reference evidence="15" key="1">
    <citation type="submission" date="2022-05" db="EMBL/GenBank/DDBJ databases">
        <authorList>
            <person name="Colautti A."/>
            <person name="Iacumin L."/>
        </authorList>
    </citation>
    <scope>NUCLEOTIDE SEQUENCE</scope>
    <source>
        <strain evidence="15">SK 55</strain>
    </source>
</reference>
<name>A0A9X3LKT3_9BACL</name>
<keyword evidence="13" id="KW-0175">Coiled coil</keyword>
<dbReference type="PRINTS" id="PR00411">
    <property type="entry name" value="PNDRDTASEI"/>
</dbReference>
<feature type="domain" description="tRNA uridine 5-carboxymethylaminomethyl modification enzyme C-terminal subdomain" evidence="14">
    <location>
        <begin position="546"/>
        <end position="617"/>
    </location>
</feature>
<gene>
    <name evidence="12 15" type="primary">mnmG</name>
    <name evidence="12" type="synonym">gidA</name>
    <name evidence="15" type="ORF">M9R32_14500</name>
</gene>
<dbReference type="HAMAP" id="MF_00129">
    <property type="entry name" value="MnmG_GidA"/>
    <property type="match status" value="1"/>
</dbReference>
<dbReference type="InterPro" id="IPR026904">
    <property type="entry name" value="MnmG_C"/>
</dbReference>
<feature type="binding site" evidence="12">
    <location>
        <begin position="274"/>
        <end position="288"/>
    </location>
    <ligand>
        <name>NAD(+)</name>
        <dbReference type="ChEBI" id="CHEBI:57540"/>
    </ligand>
</feature>
<dbReference type="GO" id="GO:0002098">
    <property type="term" value="P:tRNA wobble uridine modification"/>
    <property type="evidence" value="ECO:0007669"/>
    <property type="project" value="InterPro"/>
</dbReference>
<keyword evidence="9 12" id="KW-0520">NAD</keyword>
<evidence type="ECO:0000313" key="16">
    <source>
        <dbReference type="Proteomes" id="UP001152173"/>
    </source>
</evidence>
<dbReference type="Gene3D" id="3.50.50.60">
    <property type="entry name" value="FAD/NAD(P)-binding domain"/>
    <property type="match status" value="2"/>
</dbReference>
<dbReference type="Gene3D" id="1.10.10.1800">
    <property type="entry name" value="tRNA uridine 5-carboxymethylaminomethyl modification enzyme MnmG/GidA"/>
    <property type="match status" value="1"/>
</dbReference>
<evidence type="ECO:0000256" key="4">
    <source>
        <dbReference type="ARBA" id="ARBA00020461"/>
    </source>
</evidence>
<evidence type="ECO:0000313" key="15">
    <source>
        <dbReference type="EMBL" id="MCZ8538404.1"/>
    </source>
</evidence>
<evidence type="ECO:0000256" key="2">
    <source>
        <dbReference type="ARBA" id="ARBA00003717"/>
    </source>
</evidence>
<evidence type="ECO:0000256" key="11">
    <source>
        <dbReference type="ARBA" id="ARBA00031800"/>
    </source>
</evidence>
<dbReference type="InterPro" id="IPR040131">
    <property type="entry name" value="MnmG_N"/>
</dbReference>
<dbReference type="PROSITE" id="PS01280">
    <property type="entry name" value="GIDA_1"/>
    <property type="match status" value="1"/>
</dbReference>
<dbReference type="PANTHER" id="PTHR11806:SF0">
    <property type="entry name" value="PROTEIN MTO1 HOMOLOG, MITOCHONDRIAL"/>
    <property type="match status" value="1"/>
</dbReference>
<keyword evidence="6 12" id="KW-0285">Flavoprotein</keyword>
<dbReference type="FunFam" id="3.50.50.60:FF:000063">
    <property type="entry name" value="tRNA uridine 5-carboxymethylaminomethyl modification enzyme MnmG"/>
    <property type="match status" value="1"/>
</dbReference>
<dbReference type="FunFam" id="1.10.150.570:FF:000001">
    <property type="entry name" value="tRNA uridine 5-carboxymethylaminomethyl modification enzyme MnmG"/>
    <property type="match status" value="1"/>
</dbReference>
<dbReference type="SUPFAM" id="SSF51905">
    <property type="entry name" value="FAD/NAD(P)-binding domain"/>
    <property type="match status" value="1"/>
</dbReference>
<dbReference type="PANTHER" id="PTHR11806">
    <property type="entry name" value="GLUCOSE INHIBITED DIVISION PROTEIN A"/>
    <property type="match status" value="1"/>
</dbReference>
<comment type="similarity">
    <text evidence="3 12">Belongs to the MnmG family.</text>
</comment>
<dbReference type="GO" id="GO:0005829">
    <property type="term" value="C:cytosol"/>
    <property type="evidence" value="ECO:0007669"/>
    <property type="project" value="TreeGrafter"/>
</dbReference>
<dbReference type="InterPro" id="IPR049312">
    <property type="entry name" value="GIDA_C_N"/>
</dbReference>
<dbReference type="AlphaFoldDB" id="A0A9X3LKT3"/>
<keyword evidence="16" id="KW-1185">Reference proteome</keyword>
<evidence type="ECO:0000256" key="3">
    <source>
        <dbReference type="ARBA" id="ARBA00007653"/>
    </source>
</evidence>
<comment type="function">
    <text evidence="2 12">NAD-binding protein involved in the addition of a carboxymethylaminomethyl (cmnm) group at the wobble position (U34) of certain tRNAs, forming tRNA-cmnm(5)s(2)U34.</text>
</comment>
<evidence type="ECO:0000259" key="14">
    <source>
        <dbReference type="SMART" id="SM01228"/>
    </source>
</evidence>
<evidence type="ECO:0000256" key="9">
    <source>
        <dbReference type="ARBA" id="ARBA00023027"/>
    </source>
</evidence>
<evidence type="ECO:0000256" key="10">
    <source>
        <dbReference type="ARBA" id="ARBA00025948"/>
    </source>
</evidence>
<dbReference type="FunFam" id="1.10.10.1800:FF:000001">
    <property type="entry name" value="tRNA uridine 5-carboxymethylaminomethyl modification enzyme MnmG"/>
    <property type="match status" value="1"/>
</dbReference>
<dbReference type="InterPro" id="IPR002218">
    <property type="entry name" value="MnmG-rel"/>
</dbReference>
<dbReference type="FunFam" id="3.50.50.60:FF:000002">
    <property type="entry name" value="tRNA uridine 5-carboxymethylaminomethyl modification enzyme MnmG"/>
    <property type="match status" value="1"/>
</dbReference>
<feature type="binding site" evidence="12">
    <location>
        <position position="182"/>
    </location>
    <ligand>
        <name>FAD</name>
        <dbReference type="ChEBI" id="CHEBI:57692"/>
    </ligand>
</feature>
<evidence type="ECO:0000256" key="12">
    <source>
        <dbReference type="HAMAP-Rule" id="MF_00129"/>
    </source>
</evidence>
<protein>
    <recommendedName>
        <fullName evidence="4 12">tRNA uridine 5-carboxymethylaminomethyl modification enzyme MnmG</fullName>
    </recommendedName>
    <alternativeName>
        <fullName evidence="11 12">Glucose-inhibited division protein A</fullName>
    </alternativeName>
</protein>
<dbReference type="SMART" id="SM01228">
    <property type="entry name" value="GIDA_assoc_3"/>
    <property type="match status" value="1"/>
</dbReference>
<feature type="binding site" evidence="12">
    <location>
        <position position="127"/>
    </location>
    <ligand>
        <name>FAD</name>
        <dbReference type="ChEBI" id="CHEBI:57692"/>
    </ligand>
</feature>
<feature type="coiled-coil region" evidence="13">
    <location>
        <begin position="96"/>
        <end position="133"/>
    </location>
</feature>
<evidence type="ECO:0000256" key="1">
    <source>
        <dbReference type="ARBA" id="ARBA00001974"/>
    </source>
</evidence>
<proteinExistence type="inferred from homology"/>
<dbReference type="InterPro" id="IPR020595">
    <property type="entry name" value="MnmG-rel_CS"/>
</dbReference>
<dbReference type="InterPro" id="IPR036188">
    <property type="entry name" value="FAD/NAD-bd_sf"/>
</dbReference>
<dbReference type="InterPro" id="IPR044920">
    <property type="entry name" value="MnmG_C_subdom_sf"/>
</dbReference>
<dbReference type="InterPro" id="IPR004416">
    <property type="entry name" value="MnmG"/>
</dbReference>
<dbReference type="InterPro" id="IPR047001">
    <property type="entry name" value="MnmG_C_subdom"/>
</dbReference>
<dbReference type="Proteomes" id="UP001152173">
    <property type="component" value="Unassembled WGS sequence"/>
</dbReference>
<feature type="binding site" evidence="12">
    <location>
        <begin position="15"/>
        <end position="20"/>
    </location>
    <ligand>
        <name>FAD</name>
        <dbReference type="ChEBI" id="CHEBI:57692"/>
    </ligand>
</feature>
<dbReference type="GO" id="GO:0030488">
    <property type="term" value="P:tRNA methylation"/>
    <property type="evidence" value="ECO:0007669"/>
    <property type="project" value="TreeGrafter"/>
</dbReference>
<dbReference type="Gene3D" id="1.10.150.570">
    <property type="entry name" value="GidA associated domain, C-terminal subdomain"/>
    <property type="match status" value="1"/>
</dbReference>
<dbReference type="RefSeq" id="WP_269927472.1">
    <property type="nucleotide sequence ID" value="NZ_JAMKBJ010000016.1"/>
</dbReference>
<feature type="binding site" evidence="12">
    <location>
        <position position="371"/>
    </location>
    <ligand>
        <name>FAD</name>
        <dbReference type="ChEBI" id="CHEBI:57692"/>
    </ligand>
</feature>
<keyword evidence="7 12" id="KW-0819">tRNA processing</keyword>
<dbReference type="Pfam" id="PF01134">
    <property type="entry name" value="GIDA"/>
    <property type="match status" value="1"/>
</dbReference>
<dbReference type="GO" id="GO:0050660">
    <property type="term" value="F:flavin adenine dinucleotide binding"/>
    <property type="evidence" value="ECO:0007669"/>
    <property type="project" value="UniProtKB-UniRule"/>
</dbReference>
<evidence type="ECO:0000256" key="5">
    <source>
        <dbReference type="ARBA" id="ARBA00022490"/>
    </source>
</evidence>
<accession>A0A9X3LKT3</accession>